<name>A0A939PA23_9ACTN</name>
<proteinExistence type="predicted"/>
<comment type="caution">
    <text evidence="1">The sequence shown here is derived from an EMBL/GenBank/DDBJ whole genome shotgun (WGS) entry which is preliminary data.</text>
</comment>
<sequence>MTKPQILATLAEHFPRWTFEYERGVWRAVGPVLLTSSELPGLLLMLTVADPEGAAGWWRQERTIVIEENTPAASEEETSALLTAALLARQECFNLAGVARAEGLGSMSANEFGGLLELTTDAMRGLRAALEALVADVEVRTSPELREQIEETTIEAGQVAQLLEIGAHLLVLASGHLPACNDPLRPDRGVRPRVPND</sequence>
<dbReference type="Proteomes" id="UP000669179">
    <property type="component" value="Unassembled WGS sequence"/>
</dbReference>
<dbReference type="EMBL" id="JAGEOJ010000006">
    <property type="protein sequence ID" value="MBO2448710.1"/>
    <property type="molecule type" value="Genomic_DNA"/>
</dbReference>
<keyword evidence="2" id="KW-1185">Reference proteome</keyword>
<protein>
    <submittedName>
        <fullName evidence="1">Uncharacterized protein</fullName>
    </submittedName>
</protein>
<evidence type="ECO:0000313" key="2">
    <source>
        <dbReference type="Proteomes" id="UP000669179"/>
    </source>
</evidence>
<dbReference type="AlphaFoldDB" id="A0A939PA23"/>
<organism evidence="1 2">
    <name type="scientific">Actinomadura barringtoniae</name>
    <dbReference type="NCBI Taxonomy" id="1427535"/>
    <lineage>
        <taxon>Bacteria</taxon>
        <taxon>Bacillati</taxon>
        <taxon>Actinomycetota</taxon>
        <taxon>Actinomycetes</taxon>
        <taxon>Streptosporangiales</taxon>
        <taxon>Thermomonosporaceae</taxon>
        <taxon>Actinomadura</taxon>
    </lineage>
</organism>
<reference evidence="1" key="1">
    <citation type="submission" date="2021-03" db="EMBL/GenBank/DDBJ databases">
        <authorList>
            <person name="Kanchanasin P."/>
            <person name="Saeng-In P."/>
            <person name="Phongsopitanun W."/>
            <person name="Yuki M."/>
            <person name="Kudo T."/>
            <person name="Ohkuma M."/>
            <person name="Tanasupawat S."/>
        </authorList>
    </citation>
    <scope>NUCLEOTIDE SEQUENCE</scope>
    <source>
        <strain evidence="1">GKU 128</strain>
    </source>
</reference>
<dbReference type="RefSeq" id="WP_208256371.1">
    <property type="nucleotide sequence ID" value="NZ_JAGEOJ010000006.1"/>
</dbReference>
<gene>
    <name evidence="1" type="ORF">J4573_16530</name>
</gene>
<evidence type="ECO:0000313" key="1">
    <source>
        <dbReference type="EMBL" id="MBO2448710.1"/>
    </source>
</evidence>
<accession>A0A939PA23</accession>